<protein>
    <submittedName>
        <fullName evidence="1">Uncharacterized protein</fullName>
    </submittedName>
</protein>
<feature type="non-terminal residue" evidence="1">
    <location>
        <position position="19"/>
    </location>
</feature>
<sequence length="19" mass="2167">MLLHQKGKCLPCVARSRIL</sequence>
<dbReference type="AlphaFoldDB" id="A0A392TYF6"/>
<dbReference type="EMBL" id="LXQA010666212">
    <property type="protein sequence ID" value="MCI64925.1"/>
    <property type="molecule type" value="Genomic_DNA"/>
</dbReference>
<proteinExistence type="predicted"/>
<comment type="caution">
    <text evidence="1">The sequence shown here is derived from an EMBL/GenBank/DDBJ whole genome shotgun (WGS) entry which is preliminary data.</text>
</comment>
<keyword evidence="2" id="KW-1185">Reference proteome</keyword>
<organism evidence="1 2">
    <name type="scientific">Trifolium medium</name>
    <dbReference type="NCBI Taxonomy" id="97028"/>
    <lineage>
        <taxon>Eukaryota</taxon>
        <taxon>Viridiplantae</taxon>
        <taxon>Streptophyta</taxon>
        <taxon>Embryophyta</taxon>
        <taxon>Tracheophyta</taxon>
        <taxon>Spermatophyta</taxon>
        <taxon>Magnoliopsida</taxon>
        <taxon>eudicotyledons</taxon>
        <taxon>Gunneridae</taxon>
        <taxon>Pentapetalae</taxon>
        <taxon>rosids</taxon>
        <taxon>fabids</taxon>
        <taxon>Fabales</taxon>
        <taxon>Fabaceae</taxon>
        <taxon>Papilionoideae</taxon>
        <taxon>50 kb inversion clade</taxon>
        <taxon>NPAAA clade</taxon>
        <taxon>Hologalegina</taxon>
        <taxon>IRL clade</taxon>
        <taxon>Trifolieae</taxon>
        <taxon>Trifolium</taxon>
    </lineage>
</organism>
<reference evidence="1 2" key="1">
    <citation type="journal article" date="2018" name="Front. Plant Sci.">
        <title>Red Clover (Trifolium pratense) and Zigzag Clover (T. medium) - A Picture of Genomic Similarities and Differences.</title>
        <authorList>
            <person name="Dluhosova J."/>
            <person name="Istvanek J."/>
            <person name="Nedelnik J."/>
            <person name="Repkova J."/>
        </authorList>
    </citation>
    <scope>NUCLEOTIDE SEQUENCE [LARGE SCALE GENOMIC DNA]</scope>
    <source>
        <strain evidence="2">cv. 10/8</strain>
        <tissue evidence="1">Leaf</tissue>
    </source>
</reference>
<name>A0A392TYF6_9FABA</name>
<evidence type="ECO:0000313" key="1">
    <source>
        <dbReference type="EMBL" id="MCI64925.1"/>
    </source>
</evidence>
<dbReference type="Proteomes" id="UP000265520">
    <property type="component" value="Unassembled WGS sequence"/>
</dbReference>
<evidence type="ECO:0000313" key="2">
    <source>
        <dbReference type="Proteomes" id="UP000265520"/>
    </source>
</evidence>
<accession>A0A392TYF6</accession>